<evidence type="ECO:0000256" key="3">
    <source>
        <dbReference type="ARBA" id="ARBA00023277"/>
    </source>
</evidence>
<dbReference type="EMBL" id="CAJOAX010030373">
    <property type="protein sequence ID" value="CAF4242935.1"/>
    <property type="molecule type" value="Genomic_DNA"/>
</dbReference>
<accession>A0A820E983</accession>
<feature type="non-terminal residue" evidence="4">
    <location>
        <position position="1"/>
    </location>
</feature>
<evidence type="ECO:0000313" key="4">
    <source>
        <dbReference type="EMBL" id="CAF4242935.1"/>
    </source>
</evidence>
<dbReference type="Proteomes" id="UP000663823">
    <property type="component" value="Unassembled WGS sequence"/>
</dbReference>
<dbReference type="PANTHER" id="PTHR43447">
    <property type="entry name" value="ALPHA-AMYLASE"/>
    <property type="match status" value="1"/>
</dbReference>
<sequence>ISAVITRSDRSTLELPELDFIWNAKLIFNRSGDYHNGQKGAIAEMFGWPHKDVKEKCEFLGKAGYLGVKLFPVHEQLMSIQPFENAMNLWYFIYQPVSYNLDGRMGTREELHDLIQICRSYGARVYIDAVLNHFTGVGNDFNQHRNPNSGCVKWGNKTSSTPIERKVPSNEFPAAASGPEDFHCDRPNSAWTNLFILKQWMASWSC</sequence>
<reference evidence="4" key="1">
    <citation type="submission" date="2021-02" db="EMBL/GenBank/DDBJ databases">
        <authorList>
            <person name="Nowell W R."/>
        </authorList>
    </citation>
    <scope>NUCLEOTIDE SEQUENCE</scope>
</reference>
<dbReference type="GO" id="GO:0043169">
    <property type="term" value="F:cation binding"/>
    <property type="evidence" value="ECO:0007669"/>
    <property type="project" value="InterPro"/>
</dbReference>
<gene>
    <name evidence="4" type="ORF">OTI717_LOCUS40155</name>
</gene>
<dbReference type="GO" id="GO:0005975">
    <property type="term" value="P:carbohydrate metabolic process"/>
    <property type="evidence" value="ECO:0007669"/>
    <property type="project" value="InterPro"/>
</dbReference>
<dbReference type="InterPro" id="IPR006046">
    <property type="entry name" value="Alpha_amylase"/>
</dbReference>
<organism evidence="4 5">
    <name type="scientific">Rotaria sordida</name>
    <dbReference type="NCBI Taxonomy" id="392033"/>
    <lineage>
        <taxon>Eukaryota</taxon>
        <taxon>Metazoa</taxon>
        <taxon>Spiralia</taxon>
        <taxon>Gnathifera</taxon>
        <taxon>Rotifera</taxon>
        <taxon>Eurotatoria</taxon>
        <taxon>Bdelloidea</taxon>
        <taxon>Philodinida</taxon>
        <taxon>Philodinidae</taxon>
        <taxon>Rotaria</taxon>
    </lineage>
</organism>
<evidence type="ECO:0000256" key="2">
    <source>
        <dbReference type="ARBA" id="ARBA00008061"/>
    </source>
</evidence>
<protein>
    <recommendedName>
        <fullName evidence="6">Alpha-amylase</fullName>
    </recommendedName>
</protein>
<evidence type="ECO:0000256" key="1">
    <source>
        <dbReference type="ARBA" id="ARBA00001913"/>
    </source>
</evidence>
<dbReference type="GO" id="GO:0004556">
    <property type="term" value="F:alpha-amylase activity"/>
    <property type="evidence" value="ECO:0007669"/>
    <property type="project" value="UniProtKB-EC"/>
</dbReference>
<dbReference type="AlphaFoldDB" id="A0A820E983"/>
<evidence type="ECO:0008006" key="6">
    <source>
        <dbReference type="Google" id="ProtNLM"/>
    </source>
</evidence>
<comment type="similarity">
    <text evidence="2">Belongs to the glycosyl hydrolase 13 family.</text>
</comment>
<keyword evidence="3" id="KW-0119">Carbohydrate metabolism</keyword>
<name>A0A820E983_9BILA</name>
<evidence type="ECO:0000313" key="5">
    <source>
        <dbReference type="Proteomes" id="UP000663823"/>
    </source>
</evidence>
<dbReference type="SUPFAM" id="SSF51445">
    <property type="entry name" value="(Trans)glycosidases"/>
    <property type="match status" value="1"/>
</dbReference>
<dbReference type="PRINTS" id="PR00110">
    <property type="entry name" value="ALPHAAMYLASE"/>
</dbReference>
<proteinExistence type="inferred from homology"/>
<comment type="caution">
    <text evidence="4">The sequence shown here is derived from an EMBL/GenBank/DDBJ whole genome shotgun (WGS) entry which is preliminary data.</text>
</comment>
<dbReference type="InterPro" id="IPR017853">
    <property type="entry name" value="GH"/>
</dbReference>
<comment type="cofactor">
    <cofactor evidence="1">
        <name>Ca(2+)</name>
        <dbReference type="ChEBI" id="CHEBI:29108"/>
    </cofactor>
</comment>
<dbReference type="Gene3D" id="3.20.20.80">
    <property type="entry name" value="Glycosidases"/>
    <property type="match status" value="1"/>
</dbReference>